<organism evidence="2 3">
    <name type="scientific">Bifidobacterium oedipodis</name>
    <dbReference type="NCBI Taxonomy" id="2675322"/>
    <lineage>
        <taxon>Bacteria</taxon>
        <taxon>Bacillati</taxon>
        <taxon>Actinomycetota</taxon>
        <taxon>Actinomycetes</taxon>
        <taxon>Bifidobacteriales</taxon>
        <taxon>Bifidobacteriaceae</taxon>
        <taxon>Bifidobacterium</taxon>
    </lineage>
</organism>
<name>A0A7Y0HTX6_9BIFI</name>
<evidence type="ECO:0000259" key="1">
    <source>
        <dbReference type="Pfam" id="PF12728"/>
    </source>
</evidence>
<proteinExistence type="predicted"/>
<comment type="caution">
    <text evidence="2">The sequence shown here is derived from an EMBL/GenBank/DDBJ whole genome shotgun (WGS) entry which is preliminary data.</text>
</comment>
<feature type="domain" description="Helix-turn-helix" evidence="1">
    <location>
        <begin position="77"/>
        <end position="125"/>
    </location>
</feature>
<evidence type="ECO:0000313" key="3">
    <source>
        <dbReference type="Proteomes" id="UP000532194"/>
    </source>
</evidence>
<dbReference type="RefSeq" id="WP_169173060.1">
    <property type="nucleotide sequence ID" value="NZ_JAAIII010000008.1"/>
</dbReference>
<sequence length="146" mass="16479">METLIRDRDLTILVDEKTQANVVEVVNGVQDMRSDLTLEANGHRVELPKDVSRIVLSVLENLAQGSRVVLSTTPQELRTTAAAEMLGISRPTLLKLVREGKIASHKVGSHHRFALNDIMEYKTQQQRAKREAFLHMRKQLDDLGVE</sequence>
<protein>
    <submittedName>
        <fullName evidence="2">Excisionase</fullName>
    </submittedName>
</protein>
<gene>
    <name evidence="2" type="ORF">G1C95_2246</name>
</gene>
<dbReference type="InterPro" id="IPR041657">
    <property type="entry name" value="HTH_17"/>
</dbReference>
<dbReference type="GO" id="GO:0003677">
    <property type="term" value="F:DNA binding"/>
    <property type="evidence" value="ECO:0007669"/>
    <property type="project" value="InterPro"/>
</dbReference>
<dbReference type="EMBL" id="JAAIII010000008">
    <property type="protein sequence ID" value="NMM95058.1"/>
    <property type="molecule type" value="Genomic_DNA"/>
</dbReference>
<accession>A0A7Y0HTX6</accession>
<dbReference type="Pfam" id="PF12728">
    <property type="entry name" value="HTH_17"/>
    <property type="match status" value="1"/>
</dbReference>
<keyword evidence="3" id="KW-1185">Reference proteome</keyword>
<evidence type="ECO:0000313" key="2">
    <source>
        <dbReference type="EMBL" id="NMM95058.1"/>
    </source>
</evidence>
<reference evidence="2 3" key="1">
    <citation type="submission" date="2020-02" db="EMBL/GenBank/DDBJ databases">
        <title>Characterization of phylogenetic diversity of novel bifidobacterial species isolated in Czech ZOOs.</title>
        <authorList>
            <person name="Lugli G.A."/>
            <person name="Vera N.B."/>
            <person name="Ventura M."/>
        </authorList>
    </citation>
    <scope>NUCLEOTIDE SEQUENCE [LARGE SCALE GENOMIC DNA]</scope>
    <source>
        <strain evidence="2 3">DSM 109957</strain>
    </source>
</reference>
<dbReference type="NCBIfam" id="TIGR01764">
    <property type="entry name" value="excise"/>
    <property type="match status" value="1"/>
</dbReference>
<dbReference type="Proteomes" id="UP000532194">
    <property type="component" value="Unassembled WGS sequence"/>
</dbReference>
<dbReference type="InterPro" id="IPR010093">
    <property type="entry name" value="SinI_DNA-bd"/>
</dbReference>
<dbReference type="AlphaFoldDB" id="A0A7Y0HTX6"/>